<comment type="subcellular location">
    <subcellularLocation>
        <location evidence="1">Cell membrane</location>
        <topology evidence="1">Multi-pass membrane protein</topology>
    </subcellularLocation>
</comment>
<sequence>MRIYNTKDFLKTVLSLHKTDTLKLLFPTMLLVGLYSYGIAYLEIEYLDLTSKSTVTNVGLVHSMLGFVLSLLLVFRTNTAYDRWWEGRKLWGKLVNDTRNFAIKINAIIPKEEQHHKDQIAKYLRYFPLFLAKHLSKESTRLALDEEFSKLEEGLKHHAPIELASILMQKIKQLNREGIITDVDYLFLENQLSGFLELTGGCERIKNTPIPYSYSSFIKKFILLFVLALPVAYVINIGYFMVPLTMFIYYVLMSLEIIAEEIEDPFNNDVNDVPMETLAQNIGKNVDLIFKK</sequence>
<proteinExistence type="inferred from homology"/>
<dbReference type="InterPro" id="IPR044669">
    <property type="entry name" value="YneE/VCCN1/2-like"/>
</dbReference>
<protein>
    <submittedName>
        <fullName evidence="10">Putative membrane protein</fullName>
    </submittedName>
</protein>
<evidence type="ECO:0000256" key="8">
    <source>
        <dbReference type="ARBA" id="ARBA00034708"/>
    </source>
</evidence>
<evidence type="ECO:0000256" key="1">
    <source>
        <dbReference type="ARBA" id="ARBA00004651"/>
    </source>
</evidence>
<gene>
    <name evidence="10" type="ORF">SAMN05660477_02390</name>
</gene>
<evidence type="ECO:0000313" key="10">
    <source>
        <dbReference type="EMBL" id="SKC00695.1"/>
    </source>
</evidence>
<evidence type="ECO:0000256" key="5">
    <source>
        <dbReference type="ARBA" id="ARBA00022989"/>
    </source>
</evidence>
<keyword evidence="4 9" id="KW-0812">Transmembrane</keyword>
<organism evidence="10 11">
    <name type="scientific">Soonwooa buanensis</name>
    <dbReference type="NCBI Taxonomy" id="619805"/>
    <lineage>
        <taxon>Bacteria</taxon>
        <taxon>Pseudomonadati</taxon>
        <taxon>Bacteroidota</taxon>
        <taxon>Flavobacteriia</taxon>
        <taxon>Flavobacteriales</taxon>
        <taxon>Weeksellaceae</taxon>
        <taxon>Chryseobacterium group</taxon>
        <taxon>Soonwooa</taxon>
    </lineage>
</organism>
<comment type="similarity">
    <text evidence="8">Belongs to the anion channel-forming bestrophin (TC 1.A.46) family.</text>
</comment>
<dbReference type="PANTHER" id="PTHR33281">
    <property type="entry name" value="UPF0187 PROTEIN YNEE"/>
    <property type="match status" value="1"/>
</dbReference>
<evidence type="ECO:0000256" key="6">
    <source>
        <dbReference type="ARBA" id="ARBA00023065"/>
    </source>
</evidence>
<evidence type="ECO:0000256" key="3">
    <source>
        <dbReference type="ARBA" id="ARBA00022475"/>
    </source>
</evidence>
<accession>A0A1T5FWW2</accession>
<reference evidence="10 11" key="1">
    <citation type="submission" date="2017-02" db="EMBL/GenBank/DDBJ databases">
        <authorList>
            <person name="Peterson S.W."/>
        </authorList>
    </citation>
    <scope>NUCLEOTIDE SEQUENCE [LARGE SCALE GENOMIC DNA]</scope>
    <source>
        <strain evidence="10 11">DSM 22323</strain>
    </source>
</reference>
<feature type="transmembrane region" description="Helical" evidence="9">
    <location>
        <begin position="21"/>
        <end position="42"/>
    </location>
</feature>
<feature type="transmembrane region" description="Helical" evidence="9">
    <location>
        <begin position="221"/>
        <end position="252"/>
    </location>
</feature>
<dbReference type="EMBL" id="FUYZ01000008">
    <property type="protein sequence ID" value="SKC00695.1"/>
    <property type="molecule type" value="Genomic_DNA"/>
</dbReference>
<keyword evidence="3" id="KW-1003">Cell membrane</keyword>
<dbReference type="AlphaFoldDB" id="A0A1T5FWW2"/>
<dbReference type="Pfam" id="PF25539">
    <property type="entry name" value="Bestrophin_2"/>
    <property type="match status" value="1"/>
</dbReference>
<keyword evidence="5 9" id="KW-1133">Transmembrane helix</keyword>
<name>A0A1T5FWW2_9FLAO</name>
<keyword evidence="11" id="KW-1185">Reference proteome</keyword>
<dbReference type="Proteomes" id="UP000191112">
    <property type="component" value="Unassembled WGS sequence"/>
</dbReference>
<evidence type="ECO:0000256" key="7">
    <source>
        <dbReference type="ARBA" id="ARBA00023136"/>
    </source>
</evidence>
<keyword evidence="6" id="KW-0406">Ion transport</keyword>
<keyword evidence="7 9" id="KW-0472">Membrane</keyword>
<feature type="transmembrane region" description="Helical" evidence="9">
    <location>
        <begin position="54"/>
        <end position="75"/>
    </location>
</feature>
<evidence type="ECO:0000313" key="11">
    <source>
        <dbReference type="Proteomes" id="UP000191112"/>
    </source>
</evidence>
<dbReference type="OrthoDB" id="445589at2"/>
<keyword evidence="2" id="KW-0813">Transport</keyword>
<evidence type="ECO:0000256" key="2">
    <source>
        <dbReference type="ARBA" id="ARBA00022448"/>
    </source>
</evidence>
<evidence type="ECO:0000256" key="9">
    <source>
        <dbReference type="SAM" id="Phobius"/>
    </source>
</evidence>
<evidence type="ECO:0000256" key="4">
    <source>
        <dbReference type="ARBA" id="ARBA00022692"/>
    </source>
</evidence>
<dbReference type="PANTHER" id="PTHR33281:SF19">
    <property type="entry name" value="VOLTAGE-DEPENDENT ANION CHANNEL-FORMING PROTEIN YNEE"/>
    <property type="match status" value="1"/>
</dbReference>
<dbReference type="STRING" id="619805.SAMN05660477_02390"/>
<dbReference type="GO" id="GO:0005254">
    <property type="term" value="F:chloride channel activity"/>
    <property type="evidence" value="ECO:0007669"/>
    <property type="project" value="InterPro"/>
</dbReference>
<dbReference type="GO" id="GO:0005886">
    <property type="term" value="C:plasma membrane"/>
    <property type="evidence" value="ECO:0007669"/>
    <property type="project" value="UniProtKB-SubCell"/>
</dbReference>